<dbReference type="SMART" id="SM00672">
    <property type="entry name" value="CAP10"/>
    <property type="match status" value="1"/>
</dbReference>
<evidence type="ECO:0000259" key="2">
    <source>
        <dbReference type="SMART" id="SM00672"/>
    </source>
</evidence>
<sequence length="406" mass="46829">MLPTRSRSVLWIFSSVSLIPFLANTLMIHNAQTSVIRSGLHPVESLIHNAKMGFDAWYKFAKLRQPPIVDEFDMIYEVVAPFLQLNGQDIHDIMNGIQVMSNSEQWFCIFSGQQAKTHCSHADRTFDRHIQRLLNQLLENLGSGLPDIRLLVNHLDEPSVLIPPRLLEKDGLRTKHFNLKNVEVTVPILSTGSLSTMGGFLYPSPAYNETEFRYLDAVIEREKKQNNLYWAGSTTGVLLFVQLAQNLEHCQCSYLQGYDGVISQAKSSFLDSQLFNVTFTRIFQCKRRYCRDQYAHFNIMSWADKDQALYGCYNKLPASKSVPLKQTLLREWHVERIRERVHYIPVSPGMEELPEIILYLTSTETGKKRAQEIAKQGRDRFSKAFCDVDLSIYVYRILLELSRQKI</sequence>
<name>A0A5N7BWY5_PETAA</name>
<reference evidence="3" key="1">
    <citation type="submission" date="2019-04" db="EMBL/GenBank/DDBJ databases">
        <title>Friends and foes A comparative genomics studyof 23 Aspergillus species from section Flavi.</title>
        <authorList>
            <consortium name="DOE Joint Genome Institute"/>
            <person name="Kjaerbolling I."/>
            <person name="Vesth T."/>
            <person name="Frisvad J.C."/>
            <person name="Nybo J.L."/>
            <person name="Theobald S."/>
            <person name="Kildgaard S."/>
            <person name="Isbrandt T."/>
            <person name="Kuo A."/>
            <person name="Sato A."/>
            <person name="Lyhne E.K."/>
            <person name="Kogle M.E."/>
            <person name="Wiebenga A."/>
            <person name="Kun R.S."/>
            <person name="Lubbers R.J."/>
            <person name="Makela M.R."/>
            <person name="Barry K."/>
            <person name="Chovatia M."/>
            <person name="Clum A."/>
            <person name="Daum C."/>
            <person name="Haridas S."/>
            <person name="He G."/>
            <person name="LaButti K."/>
            <person name="Lipzen A."/>
            <person name="Mondo S."/>
            <person name="Riley R."/>
            <person name="Salamov A."/>
            <person name="Simmons B.A."/>
            <person name="Magnuson J.K."/>
            <person name="Henrissat B."/>
            <person name="Mortensen U.H."/>
            <person name="Larsen T.O."/>
            <person name="Devries R.P."/>
            <person name="Grigoriev I.V."/>
            <person name="Machida M."/>
            <person name="Baker S.E."/>
            <person name="Andersen M.R."/>
        </authorList>
    </citation>
    <scope>NUCLEOTIDE SEQUENCE [LARGE SCALE GENOMIC DNA]</scope>
    <source>
        <strain evidence="3">IBT 14317</strain>
    </source>
</reference>
<dbReference type="OrthoDB" id="202415at2759"/>
<dbReference type="Proteomes" id="UP000326877">
    <property type="component" value="Unassembled WGS sequence"/>
</dbReference>
<evidence type="ECO:0000256" key="1">
    <source>
        <dbReference type="SAM" id="SignalP"/>
    </source>
</evidence>
<protein>
    <recommendedName>
        <fullName evidence="2">Glycosyl transferase CAP10 domain-containing protein</fullName>
    </recommendedName>
</protein>
<feature type="domain" description="Glycosyl transferase CAP10" evidence="2">
    <location>
        <begin position="144"/>
        <end position="405"/>
    </location>
</feature>
<dbReference type="AlphaFoldDB" id="A0A5N7BWY5"/>
<feature type="signal peptide" evidence="1">
    <location>
        <begin position="1"/>
        <end position="25"/>
    </location>
</feature>
<evidence type="ECO:0000313" key="3">
    <source>
        <dbReference type="EMBL" id="KAE8386340.1"/>
    </source>
</evidence>
<gene>
    <name evidence="3" type="ORF">BDV23DRAFT_190138</name>
</gene>
<dbReference type="EMBL" id="ML735313">
    <property type="protein sequence ID" value="KAE8386340.1"/>
    <property type="molecule type" value="Genomic_DNA"/>
</dbReference>
<keyword evidence="1" id="KW-0732">Signal</keyword>
<dbReference type="InterPro" id="IPR006598">
    <property type="entry name" value="CAP10"/>
</dbReference>
<accession>A0A5N7BWY5</accession>
<organism evidence="3">
    <name type="scientific">Petromyces alliaceus</name>
    <name type="common">Aspergillus alliaceus</name>
    <dbReference type="NCBI Taxonomy" id="209559"/>
    <lineage>
        <taxon>Eukaryota</taxon>
        <taxon>Fungi</taxon>
        <taxon>Dikarya</taxon>
        <taxon>Ascomycota</taxon>
        <taxon>Pezizomycotina</taxon>
        <taxon>Eurotiomycetes</taxon>
        <taxon>Eurotiomycetidae</taxon>
        <taxon>Eurotiales</taxon>
        <taxon>Aspergillaceae</taxon>
        <taxon>Aspergillus</taxon>
        <taxon>Aspergillus subgen. Circumdati</taxon>
    </lineage>
</organism>
<proteinExistence type="predicted"/>
<feature type="chain" id="PRO_5025038561" description="Glycosyl transferase CAP10 domain-containing protein" evidence="1">
    <location>
        <begin position="26"/>
        <end position="406"/>
    </location>
</feature>